<dbReference type="Pfam" id="PF01323">
    <property type="entry name" value="DSBA"/>
    <property type="match status" value="1"/>
</dbReference>
<sequence length="214" mass="24794">MIIEIWSDIVCPFCYIGKRRLEMALSQFSHRDEVKIEYRSFELQPDAQIDYDVKFPEFLAEKKGIPLEQVISMNQQLTNQAKEVGLTYHLDKVVPTNTFNAHRLIQLAKHNGKENEMVERLFRAYFTEIKHVGDVDILSVLAVEVGLDLQEVQSMFNSNKYQAEVRAQEQDAQQIGVTGVPFYVINRKYAVSGAQHPQTFLDAIEKVWQEENQK</sequence>
<feature type="domain" description="DSBA-like thioredoxin" evidence="1">
    <location>
        <begin position="3"/>
        <end position="204"/>
    </location>
</feature>
<accession>A0A4S4BYS8</accession>
<proteinExistence type="predicted"/>
<evidence type="ECO:0000259" key="1">
    <source>
        <dbReference type="Pfam" id="PF01323"/>
    </source>
</evidence>
<keyword evidence="3" id="KW-1185">Reference proteome</keyword>
<dbReference type="PANTHER" id="PTHR13887">
    <property type="entry name" value="GLUTATHIONE S-TRANSFERASE KAPPA"/>
    <property type="match status" value="1"/>
</dbReference>
<dbReference type="Proteomes" id="UP000310334">
    <property type="component" value="Unassembled WGS sequence"/>
</dbReference>
<dbReference type="PANTHER" id="PTHR13887:SF41">
    <property type="entry name" value="THIOREDOXIN SUPERFAMILY PROTEIN"/>
    <property type="match status" value="1"/>
</dbReference>
<reference evidence="2 3" key="1">
    <citation type="submission" date="2019-04" db="EMBL/GenBank/DDBJ databases">
        <title>Bacillus sediminilitoris sp. nov., isolated from a tidal flat sediment on the East China Sea.</title>
        <authorList>
            <person name="Wei Y."/>
            <person name="Mao H."/>
            <person name="Fang J."/>
        </authorList>
    </citation>
    <scope>NUCLEOTIDE SEQUENCE [LARGE SCALE GENOMIC DNA]</scope>
    <source>
        <strain evidence="2 3">DSL-17</strain>
    </source>
</reference>
<dbReference type="CDD" id="cd03024">
    <property type="entry name" value="DsbA_FrnE"/>
    <property type="match status" value="1"/>
</dbReference>
<dbReference type="SUPFAM" id="SSF52833">
    <property type="entry name" value="Thioredoxin-like"/>
    <property type="match status" value="1"/>
</dbReference>
<dbReference type="OrthoDB" id="9799122at2"/>
<protein>
    <submittedName>
        <fullName evidence="2">DsbA family oxidoreductase</fullName>
    </submittedName>
</protein>
<evidence type="ECO:0000313" key="3">
    <source>
        <dbReference type="Proteomes" id="UP000310334"/>
    </source>
</evidence>
<gene>
    <name evidence="2" type="ORF">E6W99_12055</name>
</gene>
<dbReference type="AlphaFoldDB" id="A0A4S4BYS8"/>
<dbReference type="GO" id="GO:0016491">
    <property type="term" value="F:oxidoreductase activity"/>
    <property type="evidence" value="ECO:0007669"/>
    <property type="project" value="InterPro"/>
</dbReference>
<organism evidence="2 3">
    <name type="scientific">Metabacillus sediminilitoris</name>
    <dbReference type="NCBI Taxonomy" id="2567941"/>
    <lineage>
        <taxon>Bacteria</taxon>
        <taxon>Bacillati</taxon>
        <taxon>Bacillota</taxon>
        <taxon>Bacilli</taxon>
        <taxon>Bacillales</taxon>
        <taxon>Bacillaceae</taxon>
        <taxon>Metabacillus</taxon>
    </lineage>
</organism>
<evidence type="ECO:0000313" key="2">
    <source>
        <dbReference type="EMBL" id="THF79735.1"/>
    </source>
</evidence>
<dbReference type="InterPro" id="IPR036249">
    <property type="entry name" value="Thioredoxin-like_sf"/>
</dbReference>
<dbReference type="RefSeq" id="WP_136354159.1">
    <property type="nucleotide sequence ID" value="NZ_CP046266.1"/>
</dbReference>
<comment type="caution">
    <text evidence="2">The sequence shown here is derived from an EMBL/GenBank/DDBJ whole genome shotgun (WGS) entry which is preliminary data.</text>
</comment>
<name>A0A4S4BYS8_9BACI</name>
<dbReference type="InterPro" id="IPR001853">
    <property type="entry name" value="DSBA-like_thioredoxin_dom"/>
</dbReference>
<dbReference type="EMBL" id="SSNT01000008">
    <property type="protein sequence ID" value="THF79735.1"/>
    <property type="molecule type" value="Genomic_DNA"/>
</dbReference>
<dbReference type="Gene3D" id="3.40.30.10">
    <property type="entry name" value="Glutaredoxin"/>
    <property type="match status" value="1"/>
</dbReference>